<feature type="compositionally biased region" description="Basic and acidic residues" evidence="1">
    <location>
        <begin position="522"/>
        <end position="540"/>
    </location>
</feature>
<feature type="region of interest" description="Disordered" evidence="1">
    <location>
        <begin position="329"/>
        <end position="348"/>
    </location>
</feature>
<feature type="region of interest" description="Disordered" evidence="1">
    <location>
        <begin position="116"/>
        <end position="210"/>
    </location>
</feature>
<organism evidence="2 3">
    <name type="scientific">Meristemomyces frigidus</name>
    <dbReference type="NCBI Taxonomy" id="1508187"/>
    <lineage>
        <taxon>Eukaryota</taxon>
        <taxon>Fungi</taxon>
        <taxon>Dikarya</taxon>
        <taxon>Ascomycota</taxon>
        <taxon>Pezizomycotina</taxon>
        <taxon>Dothideomycetes</taxon>
        <taxon>Dothideomycetidae</taxon>
        <taxon>Mycosphaerellales</taxon>
        <taxon>Teratosphaeriaceae</taxon>
        <taxon>Meristemomyces</taxon>
    </lineage>
</organism>
<evidence type="ECO:0000313" key="2">
    <source>
        <dbReference type="EMBL" id="KAK5114880.1"/>
    </source>
</evidence>
<dbReference type="Proteomes" id="UP001310890">
    <property type="component" value="Unassembled WGS sequence"/>
</dbReference>
<comment type="caution">
    <text evidence="2">The sequence shown here is derived from an EMBL/GenBank/DDBJ whole genome shotgun (WGS) entry which is preliminary data.</text>
</comment>
<dbReference type="EMBL" id="JAVRRL010000015">
    <property type="protein sequence ID" value="KAK5114880.1"/>
    <property type="molecule type" value="Genomic_DNA"/>
</dbReference>
<evidence type="ECO:0000256" key="1">
    <source>
        <dbReference type="SAM" id="MobiDB-lite"/>
    </source>
</evidence>
<feature type="region of interest" description="Disordered" evidence="1">
    <location>
        <begin position="28"/>
        <end position="55"/>
    </location>
</feature>
<gene>
    <name evidence="2" type="ORF">LTR62_002038</name>
</gene>
<accession>A0AAN7TMW7</accession>
<name>A0AAN7TMW7_9PEZI</name>
<evidence type="ECO:0000313" key="3">
    <source>
        <dbReference type="Proteomes" id="UP001310890"/>
    </source>
</evidence>
<reference evidence="2" key="1">
    <citation type="submission" date="2023-08" db="EMBL/GenBank/DDBJ databases">
        <title>Black Yeasts Isolated from many extreme environments.</title>
        <authorList>
            <person name="Coleine C."/>
            <person name="Stajich J.E."/>
            <person name="Selbmann L."/>
        </authorList>
    </citation>
    <scope>NUCLEOTIDE SEQUENCE</scope>
    <source>
        <strain evidence="2">CCFEE 5401</strain>
    </source>
</reference>
<feature type="region of interest" description="Disordered" evidence="1">
    <location>
        <begin position="522"/>
        <end position="544"/>
    </location>
</feature>
<proteinExistence type="predicted"/>
<sequence>MSPYSPTRPYDIARRQSMSPFRRLLKSRASTLGLGHSEKHQHYNPAREPNSADESKALSLADKGLKAGLPRVARKVASSSALLSPYMRYKRAEEERAAMASRAGVGGKEIGGVMSSSDLVPAADGQLSPYQDGDKSAVQQDSRPTPLDRQRQGSHAAAARSSTVTSSNTSPPSHRIASQSSGGSLSNESTNTDRSSILIHTPPRYQLFDKPMDDEHEFTSASSSPTSDPAAVLTALRSELSTLPKQKLNPAPAGPVVAVRESSLVDEEDGFQKRAYAIEESRIRDLSKDGKIAMNVADLSAALRRFSNEDPEPGPTPCRPHNRATKTLKHNRTASHHHHHHHHHHIHVPTNLRHKIQSLEAIKHTLRNNLHATHIPLPERTILTEITHLTSHLRALQVEHTVSNSTPASHPHRISIERRLDHARMELGFHRAEREAAGTYGERDAFRSDALSSERGAAQGYPGSMVQQSETACRSESRGGRDQGRPETRMLASGTMVVLGWPPGAVSLYKRRMGVWLGKRPVSCDKDASDGGREADEKESVAVSMPTSPASLADLFHIGYT</sequence>
<protein>
    <submittedName>
        <fullName evidence="2">Uncharacterized protein</fullName>
    </submittedName>
</protein>
<feature type="region of interest" description="Disordered" evidence="1">
    <location>
        <begin position="451"/>
        <end position="487"/>
    </location>
</feature>
<feature type="compositionally biased region" description="Low complexity" evidence="1">
    <location>
        <begin position="154"/>
        <end position="192"/>
    </location>
</feature>
<dbReference type="AlphaFoldDB" id="A0AAN7TMW7"/>
<feature type="compositionally biased region" description="Basic and acidic residues" evidence="1">
    <location>
        <begin position="473"/>
        <end position="487"/>
    </location>
</feature>